<evidence type="ECO:0000256" key="2">
    <source>
        <dbReference type="SAM" id="Phobius"/>
    </source>
</evidence>
<dbReference type="EMBL" id="CP013344">
    <property type="protein sequence ID" value="AMU90390.1"/>
    <property type="molecule type" value="Genomic_DNA"/>
</dbReference>
<evidence type="ECO:0000313" key="3">
    <source>
        <dbReference type="EMBL" id="AMU90390.1"/>
    </source>
</evidence>
<protein>
    <submittedName>
        <fullName evidence="3">Uncharacterized protein</fullName>
    </submittedName>
</protein>
<feature type="region of interest" description="Disordered" evidence="1">
    <location>
        <begin position="99"/>
        <end position="126"/>
    </location>
</feature>
<keyword evidence="2" id="KW-0472">Membrane</keyword>
<proteinExistence type="predicted"/>
<keyword evidence="2" id="KW-1133">Transmembrane helix</keyword>
<keyword evidence="4" id="KW-1185">Reference proteome</keyword>
<feature type="transmembrane region" description="Helical" evidence="2">
    <location>
        <begin position="44"/>
        <end position="62"/>
    </location>
</feature>
<organism evidence="3 4">
    <name type="scientific">Sphingopyxis macrogoltabida</name>
    <name type="common">Sphingomonas macrogoltabidus</name>
    <dbReference type="NCBI Taxonomy" id="33050"/>
    <lineage>
        <taxon>Bacteria</taxon>
        <taxon>Pseudomonadati</taxon>
        <taxon>Pseudomonadota</taxon>
        <taxon>Alphaproteobacteria</taxon>
        <taxon>Sphingomonadales</taxon>
        <taxon>Sphingomonadaceae</taxon>
        <taxon>Sphingopyxis</taxon>
    </lineage>
</organism>
<dbReference type="AlphaFoldDB" id="A0AAC8Z1S9"/>
<dbReference type="Proteomes" id="UP000076088">
    <property type="component" value="Chromosome"/>
</dbReference>
<sequence>MNPTVKHVTVGDNALTLTFNFGTMCTAEKELGKPFQSLWATGEGAVSGVSFDTISILWWAALQRKHRMSRDGANALVDDAGIEQVSTWLTEGMADYFGTSSKADGEADADPAPDEPKAGNAKRKKG</sequence>
<reference evidence="4" key="1">
    <citation type="submission" date="2015-11" db="EMBL/GenBank/DDBJ databases">
        <title>Complete genome sequence of a polyethylene-glycol degrader Sphingopyxis macrogoltabida 203N (NBRC 111659).</title>
        <authorList>
            <person name="Yoshiyuki O."/>
            <person name="Shouta N."/>
            <person name="Nagata Y."/>
            <person name="Numata M."/>
            <person name="Tsuchikane K."/>
            <person name="Hosoyama A."/>
            <person name="Yamazoe A."/>
            <person name="Tsuda M."/>
            <person name="Fujita N."/>
            <person name="Kawai F."/>
        </authorList>
    </citation>
    <scope>NUCLEOTIDE SEQUENCE [LARGE SCALE GENOMIC DNA]</scope>
    <source>
        <strain evidence="4">203N</strain>
    </source>
</reference>
<dbReference type="KEGG" id="smaz:LH19_14715"/>
<dbReference type="RefSeq" id="WP_054729188.1">
    <property type="nucleotide sequence ID" value="NZ_CP009429.1"/>
</dbReference>
<gene>
    <name evidence="3" type="ORF">ATM17_15295</name>
</gene>
<evidence type="ECO:0000313" key="4">
    <source>
        <dbReference type="Proteomes" id="UP000076088"/>
    </source>
</evidence>
<name>A0AAC8Z1S9_SPHMC</name>
<accession>A0AAC8Z1S9</accession>
<evidence type="ECO:0000256" key="1">
    <source>
        <dbReference type="SAM" id="MobiDB-lite"/>
    </source>
</evidence>
<reference evidence="3 4" key="2">
    <citation type="journal article" date="2016" name="Genome Announc.">
        <title>Complete Genome Sequence of Sphingopyxis macrogoltabida Strain 203N (NBRC 111659), a Polyethylene Glycol Degrader.</title>
        <authorList>
            <person name="Ohtsubo Y."/>
            <person name="Nonoyama S."/>
            <person name="Nagata Y."/>
            <person name="Numata M."/>
            <person name="Tsuchikane K."/>
            <person name="Hosoyama A."/>
            <person name="Yamazoe A."/>
            <person name="Tsuda M."/>
            <person name="Fujita N."/>
            <person name="Kawai F."/>
        </authorList>
    </citation>
    <scope>NUCLEOTIDE SEQUENCE [LARGE SCALE GENOMIC DNA]</scope>
    <source>
        <strain evidence="3 4">203N</strain>
    </source>
</reference>
<keyword evidence="2" id="KW-0812">Transmembrane</keyword>